<protein>
    <submittedName>
        <fullName evidence="1">Uncharacterized protein</fullName>
    </submittedName>
</protein>
<organism evidence="1 2">
    <name type="scientific">Colletotrichum chlorophyti</name>
    <dbReference type="NCBI Taxonomy" id="708187"/>
    <lineage>
        <taxon>Eukaryota</taxon>
        <taxon>Fungi</taxon>
        <taxon>Dikarya</taxon>
        <taxon>Ascomycota</taxon>
        <taxon>Pezizomycotina</taxon>
        <taxon>Sordariomycetes</taxon>
        <taxon>Hypocreomycetidae</taxon>
        <taxon>Glomerellales</taxon>
        <taxon>Glomerellaceae</taxon>
        <taxon>Colletotrichum</taxon>
    </lineage>
</organism>
<dbReference type="EMBL" id="MPGH01000185">
    <property type="protein sequence ID" value="OLN85032.1"/>
    <property type="molecule type" value="Genomic_DNA"/>
</dbReference>
<name>A0A1Q8RL60_9PEZI</name>
<dbReference type="AlphaFoldDB" id="A0A1Q8RL60"/>
<comment type="caution">
    <text evidence="1">The sequence shown here is derived from an EMBL/GenBank/DDBJ whole genome shotgun (WGS) entry which is preliminary data.</text>
</comment>
<accession>A0A1Q8RL60</accession>
<keyword evidence="2" id="KW-1185">Reference proteome</keyword>
<sequence>MPYKGEAFKGQVESLAPSFSSLSIHGLPSRLSSLGGHLPIVCNWWPFGRSSCLACTGLHKVFTRSHLPLLAKIITRGALACDAGHMHLATQDGTLSTFLTILCLYHHDLVKAQ</sequence>
<reference evidence="1 2" key="1">
    <citation type="submission" date="2016-11" db="EMBL/GenBank/DDBJ databases">
        <title>Draft Genome Assembly of Colletotrichum chlorophyti a pathogen of herbaceous plants.</title>
        <authorList>
            <person name="Gan P."/>
            <person name="Narusaka M."/>
            <person name="Tsushima A."/>
            <person name="Narusaka Y."/>
            <person name="Takano Y."/>
            <person name="Shirasu K."/>
        </authorList>
    </citation>
    <scope>NUCLEOTIDE SEQUENCE [LARGE SCALE GENOMIC DNA]</scope>
    <source>
        <strain evidence="1 2">NTL11</strain>
    </source>
</reference>
<gene>
    <name evidence="1" type="ORF">CCHL11_03997</name>
</gene>
<evidence type="ECO:0000313" key="1">
    <source>
        <dbReference type="EMBL" id="OLN85032.1"/>
    </source>
</evidence>
<dbReference type="Proteomes" id="UP000186583">
    <property type="component" value="Unassembled WGS sequence"/>
</dbReference>
<proteinExistence type="predicted"/>
<evidence type="ECO:0000313" key="2">
    <source>
        <dbReference type="Proteomes" id="UP000186583"/>
    </source>
</evidence>